<accession>A0A955L430</accession>
<organism evidence="1 2">
    <name type="scientific">Candidatus Dojkabacteria bacterium</name>
    <dbReference type="NCBI Taxonomy" id="2099670"/>
    <lineage>
        <taxon>Bacteria</taxon>
        <taxon>Candidatus Dojkabacteria</taxon>
    </lineage>
</organism>
<comment type="caution">
    <text evidence="1">The sequence shown here is derived from an EMBL/GenBank/DDBJ whole genome shotgun (WGS) entry which is preliminary data.</text>
</comment>
<name>A0A955L430_9BACT</name>
<sequence>HHLNECTIDLTECSSSSAKVVCNGANPNSLYCSPHDDSIKNAPLKQPTDANVVGACKDNDSKATLSYKFKNDDAANYRLGFEITSPKGSQIVSALIQQYPDAKLNSSGEYTDNTSKMITQNLSTAPLKSTMSNGHVDVSLNGLESRLNYPGFLSQFNRDLTKDENIKFQTDVDAGIDKLEYLFELMCYLDSSLSPDQAPCNKILRDNNTPLTMAAYDDLSDYPFFANLRDQILSCNLNSNKQSYTGKNADMFVGGSGSYVSYFEITPEMIDPTNSTAIRKPTPTLTVETTPSLFIQRINWIVSSMLSDEKDFLTVNANEPALQKKLEEAYQACMLQAGEKYGSAAEVNYRLVLEKQEPLACPAGSIRMADYQWRRVATGKVGTAYIPGLALVYEFMSQLPTQTGSLVPGMTFRFNPSAENPCALILEK</sequence>
<protein>
    <submittedName>
        <fullName evidence="1">Uncharacterized protein</fullName>
    </submittedName>
</protein>
<feature type="non-terminal residue" evidence="1">
    <location>
        <position position="1"/>
    </location>
</feature>
<gene>
    <name evidence="1" type="ORF">KC660_02685</name>
</gene>
<dbReference type="AlphaFoldDB" id="A0A955L430"/>
<reference evidence="1" key="2">
    <citation type="journal article" date="2021" name="Microbiome">
        <title>Successional dynamics and alternative stable states in a saline activated sludge microbial community over 9 years.</title>
        <authorList>
            <person name="Wang Y."/>
            <person name="Ye J."/>
            <person name="Ju F."/>
            <person name="Liu L."/>
            <person name="Boyd J.A."/>
            <person name="Deng Y."/>
            <person name="Parks D.H."/>
            <person name="Jiang X."/>
            <person name="Yin X."/>
            <person name="Woodcroft B.J."/>
            <person name="Tyson G.W."/>
            <person name="Hugenholtz P."/>
            <person name="Polz M.F."/>
            <person name="Zhang T."/>
        </authorList>
    </citation>
    <scope>NUCLEOTIDE SEQUENCE</scope>
    <source>
        <strain evidence="1">HKST-UBA10</strain>
    </source>
</reference>
<evidence type="ECO:0000313" key="2">
    <source>
        <dbReference type="Proteomes" id="UP000782843"/>
    </source>
</evidence>
<dbReference type="Proteomes" id="UP000782843">
    <property type="component" value="Unassembled WGS sequence"/>
</dbReference>
<reference evidence="1" key="1">
    <citation type="submission" date="2020-04" db="EMBL/GenBank/DDBJ databases">
        <authorList>
            <person name="Zhang T."/>
        </authorList>
    </citation>
    <scope>NUCLEOTIDE SEQUENCE</scope>
    <source>
        <strain evidence="1">HKST-UBA10</strain>
    </source>
</reference>
<evidence type="ECO:0000313" key="1">
    <source>
        <dbReference type="EMBL" id="MCA9382291.1"/>
    </source>
</evidence>
<proteinExistence type="predicted"/>
<dbReference type="EMBL" id="JAGQLG010000101">
    <property type="protein sequence ID" value="MCA9382291.1"/>
    <property type="molecule type" value="Genomic_DNA"/>
</dbReference>